<dbReference type="GO" id="GO:0003729">
    <property type="term" value="F:mRNA binding"/>
    <property type="evidence" value="ECO:0007669"/>
    <property type="project" value="InterPro"/>
</dbReference>
<keyword evidence="3" id="KW-0540">Nuclease</keyword>
<dbReference type="EMBL" id="MHSW01000035">
    <property type="protein sequence ID" value="OHA50514.1"/>
    <property type="molecule type" value="Genomic_DNA"/>
</dbReference>
<organism evidence="8 9">
    <name type="scientific">Candidatus Terrybacteria bacterium RIFCSPLOWO2_01_FULL_40_23</name>
    <dbReference type="NCBI Taxonomy" id="1802366"/>
    <lineage>
        <taxon>Bacteria</taxon>
        <taxon>Candidatus Terryibacteriota</taxon>
    </lineage>
</organism>
<keyword evidence="4" id="KW-0255">Endonuclease</keyword>
<evidence type="ECO:0000256" key="5">
    <source>
        <dbReference type="ARBA" id="ARBA00022801"/>
    </source>
</evidence>
<keyword evidence="2" id="KW-1277">Toxin-antitoxin system</keyword>
<dbReference type="GO" id="GO:0004519">
    <property type="term" value="F:endonuclease activity"/>
    <property type="evidence" value="ECO:0007669"/>
    <property type="project" value="UniProtKB-KW"/>
</dbReference>
<dbReference type="SUPFAM" id="SSF54786">
    <property type="entry name" value="YcfA/nrd intein domain"/>
    <property type="match status" value="1"/>
</dbReference>
<keyword evidence="5" id="KW-0378">Hydrolase</keyword>
<evidence type="ECO:0000256" key="4">
    <source>
        <dbReference type="ARBA" id="ARBA00022759"/>
    </source>
</evidence>
<evidence type="ECO:0000256" key="2">
    <source>
        <dbReference type="ARBA" id="ARBA00022649"/>
    </source>
</evidence>
<dbReference type="InterPro" id="IPR038570">
    <property type="entry name" value="HicA_sf"/>
</dbReference>
<dbReference type="Pfam" id="PF07927">
    <property type="entry name" value="HicA_toxin"/>
    <property type="match status" value="1"/>
</dbReference>
<reference evidence="8 9" key="1">
    <citation type="journal article" date="2016" name="Nat. Commun.">
        <title>Thousands of microbial genomes shed light on interconnected biogeochemical processes in an aquifer system.</title>
        <authorList>
            <person name="Anantharaman K."/>
            <person name="Brown C.T."/>
            <person name="Hug L.A."/>
            <person name="Sharon I."/>
            <person name="Castelle C.J."/>
            <person name="Probst A.J."/>
            <person name="Thomas B.C."/>
            <person name="Singh A."/>
            <person name="Wilkins M.J."/>
            <person name="Karaoz U."/>
            <person name="Brodie E.L."/>
            <person name="Williams K.H."/>
            <person name="Hubbard S.S."/>
            <person name="Banfield J.F."/>
        </authorList>
    </citation>
    <scope>NUCLEOTIDE SEQUENCE [LARGE SCALE GENOMIC DNA]</scope>
</reference>
<dbReference type="AlphaFoldDB" id="A0A1G2PQB5"/>
<comment type="caution">
    <text evidence="8">The sequence shown here is derived from an EMBL/GenBank/DDBJ whole genome shotgun (WGS) entry which is preliminary data.</text>
</comment>
<name>A0A1G2PQB5_9BACT</name>
<dbReference type="InterPro" id="IPR012933">
    <property type="entry name" value="HicA_mRNA_interferase"/>
</dbReference>
<sequence length="76" mass="9155">MSGIKAIHWRKFEKFVLFIGCHFEREKGDHRIYWRSDLKRPVVFPRDSELPAFVIRNNLRILGLSPKEYLNILENL</sequence>
<proteinExistence type="inferred from homology"/>
<keyword evidence="6" id="KW-0694">RNA-binding</keyword>
<keyword evidence="7" id="KW-0346">Stress response</keyword>
<evidence type="ECO:0000256" key="3">
    <source>
        <dbReference type="ARBA" id="ARBA00022722"/>
    </source>
</evidence>
<accession>A0A1G2PQB5</accession>
<evidence type="ECO:0000313" key="9">
    <source>
        <dbReference type="Proteomes" id="UP000176951"/>
    </source>
</evidence>
<dbReference type="GO" id="GO:0016787">
    <property type="term" value="F:hydrolase activity"/>
    <property type="evidence" value="ECO:0007669"/>
    <property type="project" value="UniProtKB-KW"/>
</dbReference>
<evidence type="ECO:0000256" key="1">
    <source>
        <dbReference type="ARBA" id="ARBA00006620"/>
    </source>
</evidence>
<evidence type="ECO:0008006" key="10">
    <source>
        <dbReference type="Google" id="ProtNLM"/>
    </source>
</evidence>
<evidence type="ECO:0000256" key="7">
    <source>
        <dbReference type="ARBA" id="ARBA00023016"/>
    </source>
</evidence>
<protein>
    <recommendedName>
        <fullName evidence="10">Addiction module toxin, HicA family</fullName>
    </recommendedName>
</protein>
<dbReference type="Proteomes" id="UP000176951">
    <property type="component" value="Unassembled WGS sequence"/>
</dbReference>
<comment type="similarity">
    <text evidence="1">Belongs to the HicA mRNA interferase family.</text>
</comment>
<gene>
    <name evidence="8" type="ORF">A3A97_01355</name>
</gene>
<dbReference type="Gene3D" id="3.30.920.30">
    <property type="entry name" value="Hypothetical protein"/>
    <property type="match status" value="1"/>
</dbReference>
<evidence type="ECO:0000313" key="8">
    <source>
        <dbReference type="EMBL" id="OHA50514.1"/>
    </source>
</evidence>
<evidence type="ECO:0000256" key="6">
    <source>
        <dbReference type="ARBA" id="ARBA00022884"/>
    </source>
</evidence>